<dbReference type="Proteomes" id="UP000002791">
    <property type="component" value="Chromosome"/>
</dbReference>
<accession>H5XI79</accession>
<evidence type="ECO:0000313" key="2">
    <source>
        <dbReference type="EMBL" id="EHR61707.1"/>
    </source>
</evidence>
<evidence type="ECO:0000259" key="1">
    <source>
        <dbReference type="Pfam" id="PF00109"/>
    </source>
</evidence>
<dbReference type="HOGENOM" id="CLU_072327_0_0_11"/>
<name>H5XI79_9PSEU</name>
<dbReference type="InterPro" id="IPR016039">
    <property type="entry name" value="Thiolase-like"/>
</dbReference>
<proteinExistence type="predicted"/>
<dbReference type="eggNOG" id="COG0304">
    <property type="taxonomic scope" value="Bacteria"/>
</dbReference>
<dbReference type="RefSeq" id="WP_005457029.1">
    <property type="nucleotide sequence ID" value="NZ_CM001440.1"/>
</dbReference>
<dbReference type="GO" id="GO:0016746">
    <property type="term" value="F:acyltransferase activity"/>
    <property type="evidence" value="ECO:0007669"/>
    <property type="project" value="InterPro"/>
</dbReference>
<sequence>MNRLVAITRRAVCLPEPVPGTRTEHWEPDPVPPPERAAELLGRKGLLAKEPATRMALCAVHRAFGLPERAPRRSAEEMDPRTAVIVSSNLGNVATVAGLGTALRDGGVRAVSPLDAPNASSNVIASTVAIWFRFGGPNLTVCSGHSSGLDAVGLGRLLLLSGRAGRVVVVGVEPRDEVTDALLTRATGAPGVPVAACVVLEAAGHAEDGGAFLHDVMVESTAHDSGLFADSTTHGRVTVDTGSGGRGYGAEGVLQVAVAAAVVAADSTVRSITAVCGAPEEGFRSTRITAGRG</sequence>
<dbReference type="STRING" id="882082.SaccyDRAFT_2861"/>
<evidence type="ECO:0000313" key="3">
    <source>
        <dbReference type="Proteomes" id="UP000002791"/>
    </source>
</evidence>
<gene>
    <name evidence="2" type="ORF">SaccyDRAFT_2861</name>
</gene>
<dbReference type="EMBL" id="CM001440">
    <property type="protein sequence ID" value="EHR61707.1"/>
    <property type="molecule type" value="Genomic_DNA"/>
</dbReference>
<dbReference type="SUPFAM" id="SSF53901">
    <property type="entry name" value="Thiolase-like"/>
    <property type="match status" value="1"/>
</dbReference>
<dbReference type="Pfam" id="PF00109">
    <property type="entry name" value="ketoacyl-synt"/>
    <property type="match status" value="1"/>
</dbReference>
<protein>
    <submittedName>
        <fullName evidence="2">3-oxoacyl-(Acyl-carrier-protein) synthase</fullName>
    </submittedName>
</protein>
<dbReference type="InterPro" id="IPR014030">
    <property type="entry name" value="Ketoacyl_synth_N"/>
</dbReference>
<dbReference type="AlphaFoldDB" id="H5XI79"/>
<dbReference type="Gene3D" id="3.40.47.10">
    <property type="match status" value="1"/>
</dbReference>
<organism evidence="2 3">
    <name type="scientific">Saccharomonospora cyanea NA-134</name>
    <dbReference type="NCBI Taxonomy" id="882082"/>
    <lineage>
        <taxon>Bacteria</taxon>
        <taxon>Bacillati</taxon>
        <taxon>Actinomycetota</taxon>
        <taxon>Actinomycetes</taxon>
        <taxon>Pseudonocardiales</taxon>
        <taxon>Pseudonocardiaceae</taxon>
        <taxon>Saccharomonospora</taxon>
    </lineage>
</organism>
<keyword evidence="3" id="KW-1185">Reference proteome</keyword>
<feature type="domain" description="Beta-ketoacyl synthase-like N-terminal" evidence="1">
    <location>
        <begin position="50"/>
        <end position="173"/>
    </location>
</feature>
<reference evidence="2 3" key="1">
    <citation type="submission" date="2011-11" db="EMBL/GenBank/DDBJ databases">
        <title>The Noncontiguous Finished sequence of Saccharomonospora cyanea NA-134.</title>
        <authorList>
            <consortium name="US DOE Joint Genome Institute"/>
            <person name="Lucas S."/>
            <person name="Han J."/>
            <person name="Lapidus A."/>
            <person name="Cheng J.-F."/>
            <person name="Goodwin L."/>
            <person name="Pitluck S."/>
            <person name="Peters L."/>
            <person name="Ovchinnikova G."/>
            <person name="Lu M."/>
            <person name="Detter J.C."/>
            <person name="Han C."/>
            <person name="Tapia R."/>
            <person name="Land M."/>
            <person name="Hauser L."/>
            <person name="Kyrpides N."/>
            <person name="Ivanova N."/>
            <person name="Pagani I."/>
            <person name="Brambilla E.-M."/>
            <person name="Klenk H.-P."/>
            <person name="Woyke T."/>
        </authorList>
    </citation>
    <scope>NUCLEOTIDE SEQUENCE [LARGE SCALE GENOMIC DNA]</scope>
    <source>
        <strain evidence="2 3">NA-134</strain>
    </source>
</reference>